<protein>
    <submittedName>
        <fullName evidence="2">Uncharacterized protein</fullName>
    </submittedName>
</protein>
<organism evidence="2 3">
    <name type="scientific">Moritella viscosa</name>
    <dbReference type="NCBI Taxonomy" id="80854"/>
    <lineage>
        <taxon>Bacteria</taxon>
        <taxon>Pseudomonadati</taxon>
        <taxon>Pseudomonadota</taxon>
        <taxon>Gammaproteobacteria</taxon>
        <taxon>Alteromonadales</taxon>
        <taxon>Moritellaceae</taxon>
        <taxon>Moritella</taxon>
    </lineage>
</organism>
<feature type="transmembrane region" description="Helical" evidence="1">
    <location>
        <begin position="84"/>
        <end position="101"/>
    </location>
</feature>
<dbReference type="AlphaFoldDB" id="A0A1L0CDF4"/>
<feature type="transmembrane region" description="Helical" evidence="1">
    <location>
        <begin position="212"/>
        <end position="230"/>
    </location>
</feature>
<proteinExistence type="predicted"/>
<keyword evidence="1" id="KW-1133">Transmembrane helix</keyword>
<keyword evidence="1" id="KW-0472">Membrane</keyword>
<dbReference type="RefSeq" id="WP_075498330.1">
    <property type="nucleotide sequence ID" value="NZ_CAWRBC010000004.1"/>
</dbReference>
<feature type="transmembrane region" description="Helical" evidence="1">
    <location>
        <begin position="113"/>
        <end position="129"/>
    </location>
</feature>
<feature type="transmembrane region" description="Helical" evidence="1">
    <location>
        <begin position="161"/>
        <end position="192"/>
    </location>
</feature>
<gene>
    <name evidence="2" type="ORF">NVI5450_4866</name>
</gene>
<evidence type="ECO:0000313" key="3">
    <source>
        <dbReference type="Proteomes" id="UP000183794"/>
    </source>
</evidence>
<dbReference type="OrthoDB" id="10016561at2"/>
<evidence type="ECO:0000256" key="1">
    <source>
        <dbReference type="SAM" id="Phobius"/>
    </source>
</evidence>
<sequence length="236" mass="26485">MFWTLLILQLLAGIIAGESAIRKTSGGDQALDVLSRSGMFFLKWRAYADYKKELLLLRKASGGSTILFFILYILLQPSTTDNPIVIILFGLSMLVWISLQVGTEFKKSFKDQLKIMTLSMLTPSFLWLLDYASNYQFSLLDNVLPSLNFLGIIVTDHFSKLIIYSGIFGLGGLIIATFNILFFSIIPLFILFILVSTSQLSRALVRIEPSKAYNITLVYYLLLGPILIAFESKGLI</sequence>
<dbReference type="EMBL" id="FPLD01000166">
    <property type="protein sequence ID" value="SGZ20371.1"/>
    <property type="molecule type" value="Genomic_DNA"/>
</dbReference>
<evidence type="ECO:0000313" key="2">
    <source>
        <dbReference type="EMBL" id="SGZ20371.1"/>
    </source>
</evidence>
<reference evidence="2 3" key="1">
    <citation type="submission" date="2016-11" db="EMBL/GenBank/DDBJ databases">
        <authorList>
            <person name="Jaros S."/>
            <person name="Januszkiewicz K."/>
            <person name="Wedrychowicz H."/>
        </authorList>
    </citation>
    <scope>NUCLEOTIDE SEQUENCE [LARGE SCALE GENOMIC DNA]</scope>
    <source>
        <strain evidence="2">NVI 5450</strain>
    </source>
</reference>
<keyword evidence="1" id="KW-0812">Transmembrane</keyword>
<dbReference type="Proteomes" id="UP000183794">
    <property type="component" value="Unassembled WGS sequence"/>
</dbReference>
<accession>A0A1L0CDF4</accession>
<name>A0A1L0CDF4_9GAMM</name>
<feature type="transmembrane region" description="Helical" evidence="1">
    <location>
        <begin position="60"/>
        <end position="78"/>
    </location>
</feature>